<protein>
    <submittedName>
        <fullName evidence="1">Uncharacterized protein</fullName>
    </submittedName>
</protein>
<accession>A0A098M4Q7</accession>
<evidence type="ECO:0000313" key="1">
    <source>
        <dbReference type="EMBL" id="KGE17036.1"/>
    </source>
</evidence>
<dbReference type="Proteomes" id="UP000029734">
    <property type="component" value="Unassembled WGS sequence"/>
</dbReference>
<dbReference type="AlphaFoldDB" id="A0A098M4Q7"/>
<evidence type="ECO:0000313" key="2">
    <source>
        <dbReference type="Proteomes" id="UP000029734"/>
    </source>
</evidence>
<reference evidence="1 2" key="2">
    <citation type="submission" date="2014-10" db="EMBL/GenBank/DDBJ databases">
        <title>Comparative genomics of the Paenibacillus odorifer group.</title>
        <authorList>
            <person name="Tsai Y.-C."/>
            <person name="Martin N."/>
            <person name="Korlach J."/>
            <person name="Wiedmann M."/>
        </authorList>
    </citation>
    <scope>NUCLEOTIDE SEQUENCE [LARGE SCALE GENOMIC DNA]</scope>
    <source>
        <strain evidence="1 2">DSM 18334</strain>
    </source>
</reference>
<proteinExistence type="predicted"/>
<sequence length="100" mass="11718">MLSISTAYNDVYHFHNLIAPPLLISQTPKRMDKLFNDCLYFATIRILFQMLINKIALIYELTKPSPPVLQKKFNYYNLINVLFNAMRVSNIEFATSIEEK</sequence>
<organism evidence="1 2">
    <name type="scientific">Paenibacillus wynnii</name>
    <dbReference type="NCBI Taxonomy" id="268407"/>
    <lineage>
        <taxon>Bacteria</taxon>
        <taxon>Bacillati</taxon>
        <taxon>Bacillota</taxon>
        <taxon>Bacilli</taxon>
        <taxon>Bacillales</taxon>
        <taxon>Paenibacillaceae</taxon>
        <taxon>Paenibacillus</taxon>
    </lineage>
</organism>
<keyword evidence="2" id="KW-1185">Reference proteome</keyword>
<comment type="caution">
    <text evidence="1">The sequence shown here is derived from an EMBL/GenBank/DDBJ whole genome shotgun (WGS) entry which is preliminary data.</text>
</comment>
<reference evidence="1 2" key="1">
    <citation type="submission" date="2014-08" db="EMBL/GenBank/DDBJ databases">
        <authorList>
            <person name="den Bakker H.C."/>
        </authorList>
    </citation>
    <scope>NUCLEOTIDE SEQUENCE [LARGE SCALE GENOMIC DNA]</scope>
    <source>
        <strain evidence="1 2">DSM 18334</strain>
    </source>
</reference>
<dbReference type="EMBL" id="JQCR01000003">
    <property type="protein sequence ID" value="KGE17036.1"/>
    <property type="molecule type" value="Genomic_DNA"/>
</dbReference>
<name>A0A098M4Q7_9BACL</name>
<gene>
    <name evidence="1" type="ORF">PWYN_20465</name>
</gene>